<dbReference type="InterPro" id="IPR008969">
    <property type="entry name" value="CarboxyPept-like_regulatory"/>
</dbReference>
<evidence type="ECO:0000313" key="6">
    <source>
        <dbReference type="EMBL" id="QGT95778.1"/>
    </source>
</evidence>
<dbReference type="Gene3D" id="2.40.170.20">
    <property type="entry name" value="TonB-dependent receptor, beta-barrel domain"/>
    <property type="match status" value="1"/>
</dbReference>
<dbReference type="InterPro" id="IPR037066">
    <property type="entry name" value="Plug_dom_sf"/>
</dbReference>
<accession>A0AA92ETU3</accession>
<feature type="signal peptide" evidence="4">
    <location>
        <begin position="1"/>
        <end position="25"/>
    </location>
</feature>
<dbReference type="AlphaFoldDB" id="A0AA92ETU3"/>
<comment type="subcellular location">
    <subcellularLocation>
        <location evidence="1">Cell outer membrane</location>
    </subcellularLocation>
</comment>
<keyword evidence="3" id="KW-0998">Cell outer membrane</keyword>
<evidence type="ECO:0000256" key="2">
    <source>
        <dbReference type="ARBA" id="ARBA00023136"/>
    </source>
</evidence>
<dbReference type="InterPro" id="IPR057601">
    <property type="entry name" value="Oar-like_b-barrel"/>
</dbReference>
<organism evidence="6 7">
    <name type="scientific">Pseudidiomarina andamanensis</name>
    <dbReference type="NCBI Taxonomy" id="1940690"/>
    <lineage>
        <taxon>Bacteria</taxon>
        <taxon>Pseudomonadati</taxon>
        <taxon>Pseudomonadota</taxon>
        <taxon>Gammaproteobacteria</taxon>
        <taxon>Alteromonadales</taxon>
        <taxon>Idiomarinaceae</taxon>
        <taxon>Pseudidiomarina</taxon>
    </lineage>
</organism>
<dbReference type="GO" id="GO:0009279">
    <property type="term" value="C:cell outer membrane"/>
    <property type="evidence" value="ECO:0007669"/>
    <property type="project" value="UniProtKB-SubCell"/>
</dbReference>
<dbReference type="Gene3D" id="2.170.130.10">
    <property type="entry name" value="TonB-dependent receptor, plug domain"/>
    <property type="match status" value="1"/>
</dbReference>
<dbReference type="InterPro" id="IPR036942">
    <property type="entry name" value="Beta-barrel_TonB_sf"/>
</dbReference>
<evidence type="ECO:0000313" key="7">
    <source>
        <dbReference type="Proteomes" id="UP000427820"/>
    </source>
</evidence>
<dbReference type="EMBL" id="CP032551">
    <property type="protein sequence ID" value="QGT95778.1"/>
    <property type="molecule type" value="Genomic_DNA"/>
</dbReference>
<keyword evidence="7" id="KW-1185">Reference proteome</keyword>
<dbReference type="Proteomes" id="UP000427820">
    <property type="component" value="Chromosome"/>
</dbReference>
<sequence length="1054" mass="117265">MFNCKQTRIAAAVAIAMGFSASAFAQDTASALRGVITSNTGNTLANAEVVITDTRTGASRTLTTNETGTFSARGLAVGGPYVITVTDPATGATKEQEVYLTLGETANVNLMVESNVERIAVTGTSMLNNNYGGTGPASNFSLRDLEEAPAINRDIKDIVRIDPRIYIDETYGDGIQCGGANPRFNSLTVDGVRMNDNFGLNSNGYPTERMPFAYDAIEQVAVELAPFDVKYGGFTACNINAVTKSGQNEVKGSVFFDYTNQDMRGDKIEDTELDQGQFSEKRYGFSVGGPILEDQLFFFAAYEKYEGAVKFDNGAGDDPTAGNPIYGVSTAQIQEIAQIAREVYGYEVGDPIASAPVEDEKLLLKLDWQINDAHRAAFTYNWNDGGNIRQSDSWAYEFSNHYYDRGTELNAYVAEFYSNWTDNFSTEIRAGYQKVDNRQVTLGPKDFGEVQIETRFDHDNDGIEDSATVFLGADDSRQANKLYYDTRYLKLAGNYFMGDHVITAGFEREELDVYNLFVQHSRGGEYRIYIPRDSNDPNAAIDLFRQGIVDRVYYGSAAGTNNPEDAAGAFQYEINTLYVQDEYYMYEQDLTLTYGLRYDWYTSDDLPRENQNFIDLYGYSNATNFDGEGLLQPRVGFNWKPSLELEVRGGFGLYSGGNPNVWIANNYQNDGITQIQLQERGVDLNAVDLSGEGRPFYDVPQSMYDAVANASGNSPVNSFDPNFQIPSEWKYALGATYTFENQMVLMGDILYTKRKDSAAIIDLAFEQVGVASDGRPVYSNPNGREGDYQLTNADDAGSQLNLSLALSHAYDFGLDWSVAYAYTDSEESQAMSSSVAGSNFSQTATSDMNYYVSAPANYEIPHRFTLRVNYGVEFFDGLETRFSLFGQANKGRPYSFGLDGRDLFGDTANRQLLYVPTGADDSKVIFGPDFDTDAFFAYVQESGLDKYAGGIAPRNSFYSSWWNKFDLKVTQELPGFADGHKANMFFVIENIGNLLNSDWGVLYQAGFPQIEQIVEASLDDEYNVVYERFNQPNPQQRETGPSLWEMRLGINYKF</sequence>
<feature type="chain" id="PRO_5041745362" evidence="4">
    <location>
        <begin position="26"/>
        <end position="1054"/>
    </location>
</feature>
<dbReference type="KEGG" id="panm:D3795_06205"/>
<dbReference type="Pfam" id="PF13620">
    <property type="entry name" value="CarboxypepD_reg"/>
    <property type="match status" value="1"/>
</dbReference>
<dbReference type="Gene3D" id="2.60.40.1120">
    <property type="entry name" value="Carboxypeptidase-like, regulatory domain"/>
    <property type="match status" value="1"/>
</dbReference>
<reference evidence="6 7" key="1">
    <citation type="submission" date="2018-09" db="EMBL/GenBank/DDBJ databases">
        <title>Whole genome sequencing of Idiomarina andamanensis W-5T (LMG 29773T= JCM 31645T).</title>
        <authorList>
            <person name="Das S.K."/>
        </authorList>
    </citation>
    <scope>NUCLEOTIDE SEQUENCE [LARGE SCALE GENOMIC DNA]</scope>
    <source>
        <strain evidence="6 7">W-5T</strain>
    </source>
</reference>
<evidence type="ECO:0000256" key="3">
    <source>
        <dbReference type="ARBA" id="ARBA00023237"/>
    </source>
</evidence>
<keyword evidence="6" id="KW-0675">Receptor</keyword>
<protein>
    <submittedName>
        <fullName evidence="6">TonB-dependent receptor</fullName>
    </submittedName>
</protein>
<dbReference type="SUPFAM" id="SSF49464">
    <property type="entry name" value="Carboxypeptidase regulatory domain-like"/>
    <property type="match status" value="1"/>
</dbReference>
<dbReference type="SUPFAM" id="SSF56935">
    <property type="entry name" value="Porins"/>
    <property type="match status" value="1"/>
</dbReference>
<dbReference type="RefSeq" id="WP_156267131.1">
    <property type="nucleotide sequence ID" value="NZ_CP032551.1"/>
</dbReference>
<dbReference type="Pfam" id="PF25183">
    <property type="entry name" value="OMP_b-brl_4"/>
    <property type="match status" value="2"/>
</dbReference>
<evidence type="ECO:0000256" key="1">
    <source>
        <dbReference type="ARBA" id="ARBA00004442"/>
    </source>
</evidence>
<proteinExistence type="predicted"/>
<evidence type="ECO:0000259" key="5">
    <source>
        <dbReference type="Pfam" id="PF25183"/>
    </source>
</evidence>
<keyword evidence="2" id="KW-0472">Membrane</keyword>
<feature type="domain" description="TonB-dependent transporter Oar-like beta-barrel" evidence="5">
    <location>
        <begin position="358"/>
        <end position="979"/>
    </location>
</feature>
<keyword evidence="4" id="KW-0732">Signal</keyword>
<name>A0AA92ETU3_9GAMM</name>
<gene>
    <name evidence="6" type="ORF">D3795_06205</name>
</gene>
<evidence type="ECO:0000256" key="4">
    <source>
        <dbReference type="SAM" id="SignalP"/>
    </source>
</evidence>
<feature type="domain" description="TonB-dependent transporter Oar-like beta-barrel" evidence="5">
    <location>
        <begin position="242"/>
        <end position="306"/>
    </location>
</feature>